<comment type="caution">
    <text evidence="9">The sequence shown here is derived from an EMBL/GenBank/DDBJ whole genome shotgun (WGS) entry which is preliminary data.</text>
</comment>
<dbReference type="EC" id="3.1.3.48" evidence="3"/>
<dbReference type="PROSITE" id="PS50056">
    <property type="entry name" value="TYR_PHOSPHATASE_2"/>
    <property type="match status" value="1"/>
</dbReference>
<dbReference type="PRINTS" id="PR00700">
    <property type="entry name" value="PRTYPHPHTASE"/>
</dbReference>
<dbReference type="InterPro" id="IPR003595">
    <property type="entry name" value="Tyr_Pase_cat"/>
</dbReference>
<dbReference type="SMART" id="SM00194">
    <property type="entry name" value="PTPc"/>
    <property type="match status" value="1"/>
</dbReference>
<dbReference type="Gene3D" id="3.90.190.10">
    <property type="entry name" value="Protein tyrosine phosphatase superfamily"/>
    <property type="match status" value="1"/>
</dbReference>
<evidence type="ECO:0000313" key="9">
    <source>
        <dbReference type="EMBL" id="CDO94079.1"/>
    </source>
</evidence>
<evidence type="ECO:0000256" key="5">
    <source>
        <dbReference type="ARBA" id="ARBA00022801"/>
    </source>
</evidence>
<feature type="domain" description="Tyrosine-protein phosphatase" evidence="7">
    <location>
        <begin position="23"/>
        <end position="325"/>
    </location>
</feature>
<keyword evidence="6" id="KW-0904">Protein phosphatase</keyword>
<dbReference type="PROSITE" id="PS50055">
    <property type="entry name" value="TYR_PHOSPHATASE_PTP"/>
    <property type="match status" value="1"/>
</dbReference>
<dbReference type="PROSITE" id="PS00383">
    <property type="entry name" value="TYR_PHOSPHATASE_1"/>
    <property type="match status" value="1"/>
</dbReference>
<reference evidence="9 10" key="1">
    <citation type="submission" date="2014-03" db="EMBL/GenBank/DDBJ databases">
        <title>The genome of Kluyveromyces dobzhanskii.</title>
        <authorList>
            <person name="Nystedt B."/>
            <person name="Astrom S."/>
        </authorList>
    </citation>
    <scope>NUCLEOTIDE SEQUENCE [LARGE SCALE GENOMIC DNA]</scope>
    <source>
        <strain evidence="9 10">CBS 2104</strain>
    </source>
</reference>
<dbReference type="GO" id="GO:0004725">
    <property type="term" value="F:protein tyrosine phosphatase activity"/>
    <property type="evidence" value="ECO:0007669"/>
    <property type="project" value="UniProtKB-EC"/>
</dbReference>
<name>A0A0A8L4T2_9SACH</name>
<evidence type="ECO:0000259" key="7">
    <source>
        <dbReference type="PROSITE" id="PS50055"/>
    </source>
</evidence>
<dbReference type="PIRSF" id="PIRSF000938">
    <property type="entry name" value="PTPN1_yeast"/>
    <property type="match status" value="1"/>
</dbReference>
<dbReference type="AlphaFoldDB" id="A0A0A8L4T2"/>
<dbReference type="InterPro" id="IPR050348">
    <property type="entry name" value="Protein-Tyr_Phosphatase"/>
</dbReference>
<dbReference type="EMBL" id="CCBQ010000032">
    <property type="protein sequence ID" value="CDO94079.1"/>
    <property type="molecule type" value="Genomic_DNA"/>
</dbReference>
<evidence type="ECO:0000256" key="6">
    <source>
        <dbReference type="ARBA" id="ARBA00022912"/>
    </source>
</evidence>
<evidence type="ECO:0000256" key="3">
    <source>
        <dbReference type="ARBA" id="ARBA00013064"/>
    </source>
</evidence>
<dbReference type="OrthoDB" id="10253954at2759"/>
<evidence type="ECO:0000256" key="4">
    <source>
        <dbReference type="ARBA" id="ARBA00022490"/>
    </source>
</evidence>
<dbReference type="Pfam" id="PF00102">
    <property type="entry name" value="Y_phosphatase"/>
    <property type="match status" value="1"/>
</dbReference>
<dbReference type="SMART" id="SM00404">
    <property type="entry name" value="PTPc_motif"/>
    <property type="match status" value="1"/>
</dbReference>
<keyword evidence="10" id="KW-1185">Reference proteome</keyword>
<sequence>MGMHKASDRMSRPKYLDQDDRDLLLKFRYIRQQEDARIRDGALHPRDSEWTFGVSDARHNITRNRYSNIKTFEKTRIKLQVVDGNDYINASNIKLHIEGQSKAPSHFIACQGPLSNTWPQFWQMVYQQCPNEDISVVMVTPLVEDGREKCYQYWPRSLHETIVSPATQMTGRNLEDLSQFAFDLEMENVLTQNFQHYTLSKVLLKPSDPSYPPKTVNHFYYDKWSDMERPDEIGPLHHLMKHVHTASDPMNPIFVHCSAGVGRSGTYMALDHLITKTIDFKDDEFIHGYDKDLIEQIVRQLRTQRLKTVESPQQFFFIYHAAKIIFRYNNGF</sequence>
<keyword evidence="4" id="KW-0963">Cytoplasm</keyword>
<dbReference type="InterPro" id="IPR029021">
    <property type="entry name" value="Prot-tyrosine_phosphatase-like"/>
</dbReference>
<dbReference type="InterPro" id="IPR016130">
    <property type="entry name" value="Tyr_Pase_AS"/>
</dbReference>
<comment type="subcellular location">
    <subcellularLocation>
        <location evidence="1">Cytoplasm</location>
    </subcellularLocation>
</comment>
<protein>
    <recommendedName>
        <fullName evidence="3">protein-tyrosine-phosphatase</fullName>
        <ecNumber evidence="3">3.1.3.48</ecNumber>
    </recommendedName>
</protein>
<dbReference type="InterPro" id="IPR000387">
    <property type="entry name" value="Tyr_Pase_dom"/>
</dbReference>
<dbReference type="GO" id="GO:0005737">
    <property type="term" value="C:cytoplasm"/>
    <property type="evidence" value="ECO:0007669"/>
    <property type="project" value="UniProtKB-SubCell"/>
</dbReference>
<evidence type="ECO:0000256" key="1">
    <source>
        <dbReference type="ARBA" id="ARBA00004496"/>
    </source>
</evidence>
<dbReference type="InterPro" id="IPR016277">
    <property type="entry name" value="Ptp1"/>
</dbReference>
<dbReference type="InterPro" id="IPR000242">
    <property type="entry name" value="PTP_cat"/>
</dbReference>
<evidence type="ECO:0000259" key="8">
    <source>
        <dbReference type="PROSITE" id="PS50056"/>
    </source>
</evidence>
<evidence type="ECO:0000313" key="10">
    <source>
        <dbReference type="Proteomes" id="UP000031516"/>
    </source>
</evidence>
<organism evidence="9 10">
    <name type="scientific">Kluyveromyces dobzhanskii CBS 2104</name>
    <dbReference type="NCBI Taxonomy" id="1427455"/>
    <lineage>
        <taxon>Eukaryota</taxon>
        <taxon>Fungi</taxon>
        <taxon>Dikarya</taxon>
        <taxon>Ascomycota</taxon>
        <taxon>Saccharomycotina</taxon>
        <taxon>Saccharomycetes</taxon>
        <taxon>Saccharomycetales</taxon>
        <taxon>Saccharomycetaceae</taxon>
        <taxon>Kluyveromyces</taxon>
    </lineage>
</organism>
<dbReference type="PANTHER" id="PTHR19134">
    <property type="entry name" value="RECEPTOR-TYPE TYROSINE-PROTEIN PHOSPHATASE"/>
    <property type="match status" value="1"/>
</dbReference>
<dbReference type="PANTHER" id="PTHR19134:SF449">
    <property type="entry name" value="TYROSINE-PROTEIN PHOSPHATASE 1"/>
    <property type="match status" value="1"/>
</dbReference>
<dbReference type="FunFam" id="3.90.190.10:FF:000115">
    <property type="entry name" value="Tyrosine-protein phosphatase 1"/>
    <property type="match status" value="1"/>
</dbReference>
<dbReference type="Proteomes" id="UP000031516">
    <property type="component" value="Unassembled WGS sequence"/>
</dbReference>
<evidence type="ECO:0000256" key="2">
    <source>
        <dbReference type="ARBA" id="ARBA00009649"/>
    </source>
</evidence>
<feature type="domain" description="Tyrosine specific protein phosphatases" evidence="8">
    <location>
        <begin position="237"/>
        <end position="316"/>
    </location>
</feature>
<accession>A0A0A8L4T2</accession>
<comment type="similarity">
    <text evidence="2">Belongs to the protein-tyrosine phosphatase family. Non-receptor class subfamily.</text>
</comment>
<keyword evidence="5" id="KW-0378">Hydrolase</keyword>
<proteinExistence type="inferred from homology"/>
<dbReference type="SUPFAM" id="SSF52799">
    <property type="entry name" value="(Phosphotyrosine protein) phosphatases II"/>
    <property type="match status" value="1"/>
</dbReference>
<gene>
    <name evidence="9" type="ORF">KLDO_g2363</name>
</gene>